<sequence length="104" mass="12148">MQEVSRSNQIFAHFQVLELSAPIQAYEGSVGLSLKDDNRLLRKLIYFQRRKWFEFSHMYPISTCPLFSFSSFYPCSCITAQFPDRTIKYQLILTVKNHGISCTL</sequence>
<name>A0ABV0ZN63_9TELE</name>
<organism evidence="1 2">
    <name type="scientific">Ameca splendens</name>
    <dbReference type="NCBI Taxonomy" id="208324"/>
    <lineage>
        <taxon>Eukaryota</taxon>
        <taxon>Metazoa</taxon>
        <taxon>Chordata</taxon>
        <taxon>Craniata</taxon>
        <taxon>Vertebrata</taxon>
        <taxon>Euteleostomi</taxon>
        <taxon>Actinopterygii</taxon>
        <taxon>Neopterygii</taxon>
        <taxon>Teleostei</taxon>
        <taxon>Neoteleostei</taxon>
        <taxon>Acanthomorphata</taxon>
        <taxon>Ovalentaria</taxon>
        <taxon>Atherinomorphae</taxon>
        <taxon>Cyprinodontiformes</taxon>
        <taxon>Goodeidae</taxon>
        <taxon>Ameca</taxon>
    </lineage>
</organism>
<proteinExistence type="predicted"/>
<accession>A0ABV0ZN63</accession>
<evidence type="ECO:0000313" key="2">
    <source>
        <dbReference type="Proteomes" id="UP001469553"/>
    </source>
</evidence>
<evidence type="ECO:0000313" key="1">
    <source>
        <dbReference type="EMBL" id="MEQ2307380.1"/>
    </source>
</evidence>
<gene>
    <name evidence="1" type="ORF">AMECASPLE_017613</name>
</gene>
<protein>
    <submittedName>
        <fullName evidence="1">Uncharacterized protein</fullName>
    </submittedName>
</protein>
<comment type="caution">
    <text evidence="1">The sequence shown here is derived from an EMBL/GenBank/DDBJ whole genome shotgun (WGS) entry which is preliminary data.</text>
</comment>
<keyword evidence="2" id="KW-1185">Reference proteome</keyword>
<dbReference type="Proteomes" id="UP001469553">
    <property type="component" value="Unassembled WGS sequence"/>
</dbReference>
<dbReference type="EMBL" id="JAHRIP010067162">
    <property type="protein sequence ID" value="MEQ2307380.1"/>
    <property type="molecule type" value="Genomic_DNA"/>
</dbReference>
<reference evidence="1 2" key="1">
    <citation type="submission" date="2021-06" db="EMBL/GenBank/DDBJ databases">
        <authorList>
            <person name="Palmer J.M."/>
        </authorList>
    </citation>
    <scope>NUCLEOTIDE SEQUENCE [LARGE SCALE GENOMIC DNA]</scope>
    <source>
        <strain evidence="1 2">AS_MEX2019</strain>
        <tissue evidence="1">Muscle</tissue>
    </source>
</reference>